<comment type="caution">
    <text evidence="2">The sequence shown here is derived from an EMBL/GenBank/DDBJ whole genome shotgun (WGS) entry which is preliminary data.</text>
</comment>
<keyword evidence="3" id="KW-1185">Reference proteome</keyword>
<gene>
    <name evidence="2" type="ORF">NCTC10698_04609</name>
</gene>
<dbReference type="AlphaFoldDB" id="A0A8B4S8U2"/>
<organism evidence="2 3">
    <name type="scientific">Comamonas testosteroni</name>
    <name type="common">Pseudomonas testosteroni</name>
    <dbReference type="NCBI Taxonomy" id="285"/>
    <lineage>
        <taxon>Bacteria</taxon>
        <taxon>Pseudomonadati</taxon>
        <taxon>Pseudomonadota</taxon>
        <taxon>Betaproteobacteria</taxon>
        <taxon>Burkholderiales</taxon>
        <taxon>Comamonadaceae</taxon>
        <taxon>Comamonas</taxon>
    </lineage>
</organism>
<reference evidence="2 3" key="1">
    <citation type="submission" date="2018-06" db="EMBL/GenBank/DDBJ databases">
        <authorList>
            <consortium name="Pathogen Informatics"/>
            <person name="Doyle S."/>
        </authorList>
    </citation>
    <scope>NUCLEOTIDE SEQUENCE [LARGE SCALE GENOMIC DNA]</scope>
    <source>
        <strain evidence="2 3">NCTC10698</strain>
    </source>
</reference>
<evidence type="ECO:0000256" key="1">
    <source>
        <dbReference type="SAM" id="MobiDB-lite"/>
    </source>
</evidence>
<feature type="region of interest" description="Disordered" evidence="1">
    <location>
        <begin position="1"/>
        <end position="22"/>
    </location>
</feature>
<sequence>MKWARKNSATGRPSAQASAEMIPSRRLQAALQPGQPAPTAAALEKLAHALRDEGMSQAALYRLFQAEHARSDLDELRLEALAETMDLVWGGGWAKGHALFEQELSQARLDSE</sequence>
<name>A0A8B4S8U2_COMTE</name>
<accession>A0A8B4S8U2</accession>
<evidence type="ECO:0000313" key="3">
    <source>
        <dbReference type="Proteomes" id="UP000255070"/>
    </source>
</evidence>
<dbReference type="Proteomes" id="UP000255070">
    <property type="component" value="Unassembled WGS sequence"/>
</dbReference>
<evidence type="ECO:0000313" key="2">
    <source>
        <dbReference type="EMBL" id="SUY79664.1"/>
    </source>
</evidence>
<proteinExistence type="predicted"/>
<protein>
    <submittedName>
        <fullName evidence="2">Uncharacterized protein</fullName>
    </submittedName>
</protein>
<dbReference type="EMBL" id="UFXL01000001">
    <property type="protein sequence ID" value="SUY79664.1"/>
    <property type="molecule type" value="Genomic_DNA"/>
</dbReference>
<feature type="compositionally biased region" description="Polar residues" evidence="1">
    <location>
        <begin position="7"/>
        <end position="17"/>
    </location>
</feature>